<protein>
    <submittedName>
        <fullName evidence="2">Glutamine repeat protein-1</fullName>
    </submittedName>
</protein>
<sequence>MYAANYGFPNGAPPSQNPQMPGQGPNPNQQPQQQQMMYNPQQFPMAAQGGAFPGNPNVNMMPGAGPAGGMMQNAGMPHMAAANGQSKLEISPTHPLRVACRNRAASYFPPWSPSAACESVSVLRGLPMAAWRHEGGGGGGPQPRNNLQKPPR</sequence>
<feature type="compositionally biased region" description="Low complexity" evidence="1">
    <location>
        <begin position="59"/>
        <end position="76"/>
    </location>
</feature>
<feature type="compositionally biased region" description="Polar residues" evidence="1">
    <location>
        <begin position="143"/>
        <end position="152"/>
    </location>
</feature>
<dbReference type="Proteomes" id="UP001465668">
    <property type="component" value="Unassembled WGS sequence"/>
</dbReference>
<gene>
    <name evidence="2" type="ORF">SCAR479_12970</name>
</gene>
<evidence type="ECO:0000256" key="1">
    <source>
        <dbReference type="SAM" id="MobiDB-lite"/>
    </source>
</evidence>
<evidence type="ECO:0000313" key="3">
    <source>
        <dbReference type="Proteomes" id="UP001465668"/>
    </source>
</evidence>
<feature type="region of interest" description="Disordered" evidence="1">
    <location>
        <begin position="1"/>
        <end position="76"/>
    </location>
</feature>
<comment type="caution">
    <text evidence="2">The sequence shown here is derived from an EMBL/GenBank/DDBJ whole genome shotgun (WGS) entry which is preliminary data.</text>
</comment>
<name>A0ABR2X945_9PEZI</name>
<reference evidence="2 3" key="1">
    <citation type="submission" date="2024-02" db="EMBL/GenBank/DDBJ databases">
        <title>First draft genome assembly of two strains of Seiridium cardinale.</title>
        <authorList>
            <person name="Emiliani G."/>
            <person name="Scali E."/>
        </authorList>
    </citation>
    <scope>NUCLEOTIDE SEQUENCE [LARGE SCALE GENOMIC DNA]</scope>
    <source>
        <strain evidence="2 3">BM-138-000479</strain>
    </source>
</reference>
<organism evidence="2 3">
    <name type="scientific">Seiridium cardinale</name>
    <dbReference type="NCBI Taxonomy" id="138064"/>
    <lineage>
        <taxon>Eukaryota</taxon>
        <taxon>Fungi</taxon>
        <taxon>Dikarya</taxon>
        <taxon>Ascomycota</taxon>
        <taxon>Pezizomycotina</taxon>
        <taxon>Sordariomycetes</taxon>
        <taxon>Xylariomycetidae</taxon>
        <taxon>Amphisphaeriales</taxon>
        <taxon>Sporocadaceae</taxon>
        <taxon>Seiridium</taxon>
    </lineage>
</organism>
<feature type="region of interest" description="Disordered" evidence="1">
    <location>
        <begin position="130"/>
        <end position="152"/>
    </location>
</feature>
<proteinExistence type="predicted"/>
<evidence type="ECO:0000313" key="2">
    <source>
        <dbReference type="EMBL" id="KAK9770313.1"/>
    </source>
</evidence>
<feature type="compositionally biased region" description="Low complexity" evidence="1">
    <location>
        <begin position="17"/>
        <end position="45"/>
    </location>
</feature>
<accession>A0ABR2X945</accession>
<dbReference type="EMBL" id="JARVKM010000095">
    <property type="protein sequence ID" value="KAK9770313.1"/>
    <property type="molecule type" value="Genomic_DNA"/>
</dbReference>
<keyword evidence="3" id="KW-1185">Reference proteome</keyword>